<feature type="chain" id="PRO_5041331070" evidence="1">
    <location>
        <begin position="23"/>
        <end position="90"/>
    </location>
</feature>
<dbReference type="AlphaFoldDB" id="A0AA36FUI1"/>
<feature type="signal peptide" evidence="1">
    <location>
        <begin position="1"/>
        <end position="22"/>
    </location>
</feature>
<sequence>MNRFLPILFVLGLFCLLPAIEAKCTSKPPKNHDAKWWDTPRKICRAEAVHVYDIVCHEPEPGPGADASNNGSCLHLEYDLPRSASALVPG</sequence>
<accession>A0AA36FUI1</accession>
<organism evidence="2 3">
    <name type="scientific">Mesorhabditis spiculigera</name>
    <dbReference type="NCBI Taxonomy" id="96644"/>
    <lineage>
        <taxon>Eukaryota</taxon>
        <taxon>Metazoa</taxon>
        <taxon>Ecdysozoa</taxon>
        <taxon>Nematoda</taxon>
        <taxon>Chromadorea</taxon>
        <taxon>Rhabditida</taxon>
        <taxon>Rhabditina</taxon>
        <taxon>Rhabditomorpha</taxon>
        <taxon>Rhabditoidea</taxon>
        <taxon>Rhabditidae</taxon>
        <taxon>Mesorhabditinae</taxon>
        <taxon>Mesorhabditis</taxon>
    </lineage>
</organism>
<keyword evidence="1" id="KW-0732">Signal</keyword>
<evidence type="ECO:0000313" key="3">
    <source>
        <dbReference type="Proteomes" id="UP001177023"/>
    </source>
</evidence>
<reference evidence="2" key="1">
    <citation type="submission" date="2023-06" db="EMBL/GenBank/DDBJ databases">
        <authorList>
            <person name="Delattre M."/>
        </authorList>
    </citation>
    <scope>NUCLEOTIDE SEQUENCE</scope>
    <source>
        <strain evidence="2">AF72</strain>
    </source>
</reference>
<feature type="non-terminal residue" evidence="2">
    <location>
        <position position="90"/>
    </location>
</feature>
<comment type="caution">
    <text evidence="2">The sequence shown here is derived from an EMBL/GenBank/DDBJ whole genome shotgun (WGS) entry which is preliminary data.</text>
</comment>
<dbReference type="EMBL" id="CATQJA010001548">
    <property type="protein sequence ID" value="CAJ0567714.1"/>
    <property type="molecule type" value="Genomic_DNA"/>
</dbReference>
<evidence type="ECO:0000256" key="1">
    <source>
        <dbReference type="SAM" id="SignalP"/>
    </source>
</evidence>
<name>A0AA36FUI1_9BILA</name>
<evidence type="ECO:0000313" key="2">
    <source>
        <dbReference type="EMBL" id="CAJ0567714.1"/>
    </source>
</evidence>
<dbReference type="Proteomes" id="UP001177023">
    <property type="component" value="Unassembled WGS sequence"/>
</dbReference>
<protein>
    <submittedName>
        <fullName evidence="2">Uncharacterized protein</fullName>
    </submittedName>
</protein>
<gene>
    <name evidence="2" type="ORF">MSPICULIGERA_LOCUS6255</name>
</gene>
<proteinExistence type="predicted"/>
<keyword evidence="3" id="KW-1185">Reference proteome</keyword>